<keyword evidence="3" id="KW-1185">Reference proteome</keyword>
<dbReference type="GO" id="GO:0006809">
    <property type="term" value="P:nitric oxide biosynthetic process"/>
    <property type="evidence" value="ECO:0007669"/>
    <property type="project" value="InterPro"/>
</dbReference>
<evidence type="ECO:0000313" key="3">
    <source>
        <dbReference type="Proteomes" id="UP001276659"/>
    </source>
</evidence>
<feature type="domain" description="Nitric oxide synthase (NOS)" evidence="1">
    <location>
        <begin position="1"/>
        <end position="131"/>
    </location>
</feature>
<comment type="caution">
    <text evidence="2">The sequence shown here is derived from an EMBL/GenBank/DDBJ whole genome shotgun (WGS) entry which is preliminary data.</text>
</comment>
<gene>
    <name evidence="2" type="ORF">OEA41_010083</name>
</gene>
<dbReference type="Proteomes" id="UP001276659">
    <property type="component" value="Unassembled WGS sequence"/>
</dbReference>
<proteinExistence type="predicted"/>
<dbReference type="Pfam" id="PF02898">
    <property type="entry name" value="NO_synthase"/>
    <property type="match status" value="1"/>
</dbReference>
<dbReference type="AlphaFoldDB" id="A0AAD9Z039"/>
<dbReference type="Gene3D" id="3.90.1230.10">
    <property type="entry name" value="Nitric Oxide Synthase, Chain A, domain 3"/>
    <property type="match status" value="1"/>
</dbReference>
<accession>A0AAD9Z039</accession>
<dbReference type="InterPro" id="IPR004030">
    <property type="entry name" value="NOS_N"/>
</dbReference>
<name>A0AAD9Z039_9LECA</name>
<dbReference type="SUPFAM" id="SSF56512">
    <property type="entry name" value="Nitric oxide (NO) synthase oxygenase domain"/>
    <property type="match status" value="1"/>
</dbReference>
<dbReference type="InterPro" id="IPR044944">
    <property type="entry name" value="NOS_dom_3"/>
</dbReference>
<evidence type="ECO:0000259" key="1">
    <source>
        <dbReference type="Pfam" id="PF02898"/>
    </source>
</evidence>
<dbReference type="EMBL" id="JASNWA010000011">
    <property type="protein sequence ID" value="KAK3166958.1"/>
    <property type="molecule type" value="Genomic_DNA"/>
</dbReference>
<reference evidence="2" key="1">
    <citation type="submission" date="2022-11" db="EMBL/GenBank/DDBJ databases">
        <title>Chromosomal genome sequence assembly and mating type (MAT) locus characterization of the leprose asexual lichenized fungus Lepraria neglecta (Nyl.) Erichsen.</title>
        <authorList>
            <person name="Allen J.L."/>
            <person name="Pfeffer B."/>
        </authorList>
    </citation>
    <scope>NUCLEOTIDE SEQUENCE</scope>
    <source>
        <strain evidence="2">Allen 5258</strain>
    </source>
</reference>
<dbReference type="GO" id="GO:0004517">
    <property type="term" value="F:nitric-oxide synthase activity"/>
    <property type="evidence" value="ECO:0007669"/>
    <property type="project" value="InterPro"/>
</dbReference>
<dbReference type="InterPro" id="IPR036119">
    <property type="entry name" value="NOS_N_sf"/>
</dbReference>
<organism evidence="2 3">
    <name type="scientific">Lepraria neglecta</name>
    <dbReference type="NCBI Taxonomy" id="209136"/>
    <lineage>
        <taxon>Eukaryota</taxon>
        <taxon>Fungi</taxon>
        <taxon>Dikarya</taxon>
        <taxon>Ascomycota</taxon>
        <taxon>Pezizomycotina</taxon>
        <taxon>Lecanoromycetes</taxon>
        <taxon>OSLEUM clade</taxon>
        <taxon>Lecanoromycetidae</taxon>
        <taxon>Lecanorales</taxon>
        <taxon>Lecanorineae</taxon>
        <taxon>Stereocaulaceae</taxon>
        <taxon>Lepraria</taxon>
    </lineage>
</organism>
<sequence length="276" mass="31012">MDAEIGVRNLADSFRYNVLSDMVRALDLTHGKLGHGFETFEDLPEYEKLSMLSRDQAELTYAVNRSLIQAKVTMSDSLTASMKWCQYDEGFRQKNGYRLPADPYWLAPPQGSIIPVWHRGGAPNYQPKPMISKHVQDPIEDWGREKHLCPIASQPSTAVVEVQELQNLAAYSKPETRVLTYEVTGDVEPLPHSVPSPRPVDTVQNLQLASRCIEIYFCSAEKFAEKLATKLHQWTSSYIEKVSNTSLNSKVESLNSLYASDLTADKIFLLIVSSTG</sequence>
<evidence type="ECO:0000313" key="2">
    <source>
        <dbReference type="EMBL" id="KAK3166958.1"/>
    </source>
</evidence>
<protein>
    <recommendedName>
        <fullName evidence="1">Nitric oxide synthase (NOS) domain-containing protein</fullName>
    </recommendedName>
</protein>